<dbReference type="EMBL" id="JARK01000284">
    <property type="protein sequence ID" value="EYC38965.1"/>
    <property type="molecule type" value="Genomic_DNA"/>
</dbReference>
<reference evidence="3" key="1">
    <citation type="journal article" date="2015" name="Nat. Genet.">
        <title>The genome and transcriptome of the zoonotic hookworm Ancylostoma ceylanicum identify infection-specific gene families.</title>
        <authorList>
            <person name="Schwarz E.M."/>
            <person name="Hu Y."/>
            <person name="Antoshechkin I."/>
            <person name="Miller M.M."/>
            <person name="Sternberg P.W."/>
            <person name="Aroian R.V."/>
        </authorList>
    </citation>
    <scope>NUCLEOTIDE SEQUENCE</scope>
    <source>
        <strain evidence="3">HY135</strain>
    </source>
</reference>
<evidence type="ECO:0000313" key="3">
    <source>
        <dbReference type="Proteomes" id="UP000024635"/>
    </source>
</evidence>
<gene>
    <name evidence="2" type="primary">Acey_s0684.g1509</name>
    <name evidence="2" type="ORF">Y032_0684g1509</name>
</gene>
<organism evidence="2 3">
    <name type="scientific">Ancylostoma ceylanicum</name>
    <dbReference type="NCBI Taxonomy" id="53326"/>
    <lineage>
        <taxon>Eukaryota</taxon>
        <taxon>Metazoa</taxon>
        <taxon>Ecdysozoa</taxon>
        <taxon>Nematoda</taxon>
        <taxon>Chromadorea</taxon>
        <taxon>Rhabditida</taxon>
        <taxon>Rhabditina</taxon>
        <taxon>Rhabditomorpha</taxon>
        <taxon>Strongyloidea</taxon>
        <taxon>Ancylostomatidae</taxon>
        <taxon>Ancylostomatinae</taxon>
        <taxon>Ancylostoma</taxon>
    </lineage>
</organism>
<dbReference type="Proteomes" id="UP000024635">
    <property type="component" value="Unassembled WGS sequence"/>
</dbReference>
<proteinExistence type="predicted"/>
<feature type="region of interest" description="Disordered" evidence="1">
    <location>
        <begin position="28"/>
        <end position="48"/>
    </location>
</feature>
<sequence>MYMQVISDSLCYAAMLSGRQSLHQLQRDVTSVERGLPPNTPSAGAGRTPTYSTVCLHLQMQRKEEACNMEMETNYWR</sequence>
<dbReference type="AlphaFoldDB" id="A0A016WH52"/>
<accession>A0A016WH52</accession>
<comment type="caution">
    <text evidence="2">The sequence shown here is derived from an EMBL/GenBank/DDBJ whole genome shotgun (WGS) entry which is preliminary data.</text>
</comment>
<evidence type="ECO:0000313" key="2">
    <source>
        <dbReference type="EMBL" id="EYC38965.1"/>
    </source>
</evidence>
<protein>
    <submittedName>
        <fullName evidence="2">Uncharacterized protein</fullName>
    </submittedName>
</protein>
<keyword evidence="3" id="KW-1185">Reference proteome</keyword>
<evidence type="ECO:0000256" key="1">
    <source>
        <dbReference type="SAM" id="MobiDB-lite"/>
    </source>
</evidence>
<name>A0A016WH52_9BILA</name>